<dbReference type="PANTHER" id="PTHR21237:SF23">
    <property type="entry name" value="GRPE PROTEIN HOMOLOG, MITOCHONDRIAL"/>
    <property type="match status" value="1"/>
</dbReference>
<dbReference type="GO" id="GO:0042803">
    <property type="term" value="F:protein homodimerization activity"/>
    <property type="evidence" value="ECO:0007669"/>
    <property type="project" value="InterPro"/>
</dbReference>
<dbReference type="Pfam" id="PF01025">
    <property type="entry name" value="GrpE"/>
    <property type="match status" value="1"/>
</dbReference>
<evidence type="ECO:0000256" key="4">
    <source>
        <dbReference type="RuleBase" id="RU000639"/>
    </source>
</evidence>
<dbReference type="SUPFAM" id="SSF51064">
    <property type="entry name" value="Head domain of nucleotide exchange factor GrpE"/>
    <property type="match status" value="1"/>
</dbReference>
<dbReference type="Gene3D" id="2.30.22.10">
    <property type="entry name" value="Head domain of nucleotide exchange factor GrpE"/>
    <property type="match status" value="1"/>
</dbReference>
<comment type="subunit">
    <text evidence="3">Homodimer.</text>
</comment>
<keyword evidence="3" id="KW-0963">Cytoplasm</keyword>
<evidence type="ECO:0000256" key="1">
    <source>
        <dbReference type="ARBA" id="ARBA00009054"/>
    </source>
</evidence>
<dbReference type="PATRIC" id="fig|1566026.4.peg.712"/>
<dbReference type="SUPFAM" id="SSF58014">
    <property type="entry name" value="Coiled-coil domain of nucleotide exchange factor GrpE"/>
    <property type="match status" value="1"/>
</dbReference>
<sequence length="192" mass="21962">MKKKNKAQENEEVVKDNLTAEETEANEAAEAQNEEIEEPVELTAEEKLTIEVAEAKDKYLRLYSEFENFRRRNAKERIDLIKTASQDLMADLIPTIDDFERAQQANQKQEDVEVMKEGFDLIHKKLLKTLEAKGLKLMNTEKGTAFDADLHEAVTQFPVEEEELKGKIIDTVEKGYFLGEKVVRFAKVVIGA</sequence>
<evidence type="ECO:0000256" key="3">
    <source>
        <dbReference type="HAMAP-Rule" id="MF_01151"/>
    </source>
</evidence>
<dbReference type="PRINTS" id="PR00773">
    <property type="entry name" value="GRPEPROTEIN"/>
</dbReference>
<dbReference type="GO" id="GO:0005737">
    <property type="term" value="C:cytoplasm"/>
    <property type="evidence" value="ECO:0007669"/>
    <property type="project" value="UniProtKB-SubCell"/>
</dbReference>
<dbReference type="GO" id="GO:0006457">
    <property type="term" value="P:protein folding"/>
    <property type="evidence" value="ECO:0007669"/>
    <property type="project" value="InterPro"/>
</dbReference>
<feature type="region of interest" description="Disordered" evidence="6">
    <location>
        <begin position="1"/>
        <end position="41"/>
    </location>
</feature>
<dbReference type="EMBL" id="JSVA01000012">
    <property type="protein sequence ID" value="KOF02525.1"/>
    <property type="molecule type" value="Genomic_DNA"/>
</dbReference>
<reference evidence="8" key="1">
    <citation type="submission" date="2014-11" db="EMBL/GenBank/DDBJ databases">
        <title>Genome sequencing of Roseivirga sp. D-25.</title>
        <authorList>
            <person name="Selvaratnam C."/>
            <person name="Thevarajoo S."/>
            <person name="Goh K.M."/>
            <person name="Eee R."/>
            <person name="Chan K.-G."/>
            <person name="Chong C.S."/>
        </authorList>
    </citation>
    <scope>NUCLEOTIDE SEQUENCE [LARGE SCALE GENOMIC DNA]</scope>
    <source>
        <strain evidence="8">D-25</strain>
    </source>
</reference>
<dbReference type="InterPro" id="IPR000740">
    <property type="entry name" value="GrpE"/>
</dbReference>
<name>A0A0L8AK17_9BACT</name>
<comment type="function">
    <text evidence="3 4">Participates actively in the response to hyperosmotic and heat shock by preventing the aggregation of stress-denatured proteins, in association with DnaK and GrpE. It is the nucleotide exchange factor for DnaK and may function as a thermosensor. Unfolded proteins bind initially to DnaJ; upon interaction with the DnaJ-bound protein, DnaK hydrolyzes its bound ATP, resulting in the formation of a stable complex. GrpE releases ADP from DnaK; ATP binding to DnaK triggers the release of the substrate protein, thus completing the reaction cycle. Several rounds of ATP-dependent interactions between DnaJ, DnaK and GrpE are required for fully efficient folding.</text>
</comment>
<evidence type="ECO:0000256" key="5">
    <source>
        <dbReference type="RuleBase" id="RU004478"/>
    </source>
</evidence>
<evidence type="ECO:0000256" key="2">
    <source>
        <dbReference type="ARBA" id="ARBA00023186"/>
    </source>
</evidence>
<dbReference type="AlphaFoldDB" id="A0A0L8AK17"/>
<dbReference type="GO" id="GO:0000774">
    <property type="term" value="F:adenyl-nucleotide exchange factor activity"/>
    <property type="evidence" value="ECO:0007669"/>
    <property type="project" value="InterPro"/>
</dbReference>
<comment type="subcellular location">
    <subcellularLocation>
        <location evidence="3">Cytoplasm</location>
    </subcellularLocation>
</comment>
<dbReference type="PANTHER" id="PTHR21237">
    <property type="entry name" value="GRPE PROTEIN"/>
    <property type="match status" value="1"/>
</dbReference>
<evidence type="ECO:0000256" key="6">
    <source>
        <dbReference type="SAM" id="MobiDB-lite"/>
    </source>
</evidence>
<protein>
    <recommendedName>
        <fullName evidence="3 4">Protein GrpE</fullName>
    </recommendedName>
    <alternativeName>
        <fullName evidence="3">HSP-70 cofactor</fullName>
    </alternativeName>
</protein>
<organism evidence="7 8">
    <name type="scientific">Roseivirga seohaensis subsp. aquiponti</name>
    <dbReference type="NCBI Taxonomy" id="1566026"/>
    <lineage>
        <taxon>Bacteria</taxon>
        <taxon>Pseudomonadati</taxon>
        <taxon>Bacteroidota</taxon>
        <taxon>Cytophagia</taxon>
        <taxon>Cytophagales</taxon>
        <taxon>Roseivirgaceae</taxon>
        <taxon>Roseivirga</taxon>
    </lineage>
</organism>
<dbReference type="Gene3D" id="3.90.20.20">
    <property type="match status" value="1"/>
</dbReference>
<comment type="similarity">
    <text evidence="1 3 5">Belongs to the GrpE family.</text>
</comment>
<keyword evidence="8" id="KW-1185">Reference proteome</keyword>
<dbReference type="HAMAP" id="MF_01151">
    <property type="entry name" value="GrpE"/>
    <property type="match status" value="1"/>
</dbReference>
<dbReference type="InterPro" id="IPR009012">
    <property type="entry name" value="GrpE_head"/>
</dbReference>
<accession>A0A0L8AK17</accession>
<feature type="compositionally biased region" description="Acidic residues" evidence="6">
    <location>
        <begin position="19"/>
        <end position="40"/>
    </location>
</feature>
<proteinExistence type="inferred from homology"/>
<evidence type="ECO:0000313" key="8">
    <source>
        <dbReference type="Proteomes" id="UP000036908"/>
    </source>
</evidence>
<dbReference type="GO" id="GO:0051087">
    <property type="term" value="F:protein-folding chaperone binding"/>
    <property type="evidence" value="ECO:0007669"/>
    <property type="project" value="InterPro"/>
</dbReference>
<keyword evidence="3 4" id="KW-0346">Stress response</keyword>
<dbReference type="OrthoDB" id="9812586at2"/>
<dbReference type="PROSITE" id="PS01071">
    <property type="entry name" value="GRPE"/>
    <property type="match status" value="1"/>
</dbReference>
<evidence type="ECO:0000313" key="7">
    <source>
        <dbReference type="EMBL" id="KOF02525.1"/>
    </source>
</evidence>
<dbReference type="InterPro" id="IPR013805">
    <property type="entry name" value="GrpE_CC"/>
</dbReference>
<dbReference type="GO" id="GO:0051082">
    <property type="term" value="F:unfolded protein binding"/>
    <property type="evidence" value="ECO:0007669"/>
    <property type="project" value="TreeGrafter"/>
</dbReference>
<dbReference type="CDD" id="cd00446">
    <property type="entry name" value="GrpE"/>
    <property type="match status" value="1"/>
</dbReference>
<comment type="caution">
    <text evidence="7">The sequence shown here is derived from an EMBL/GenBank/DDBJ whole genome shotgun (WGS) entry which is preliminary data.</text>
</comment>
<dbReference type="Proteomes" id="UP000036908">
    <property type="component" value="Unassembled WGS sequence"/>
</dbReference>
<feature type="compositionally biased region" description="Basic and acidic residues" evidence="6">
    <location>
        <begin position="1"/>
        <end position="15"/>
    </location>
</feature>
<gene>
    <name evidence="3" type="primary">grpE</name>
    <name evidence="7" type="ORF">OB69_12105</name>
</gene>
<keyword evidence="2 3" id="KW-0143">Chaperone</keyword>